<dbReference type="Proteomes" id="UP000695022">
    <property type="component" value="Unplaced"/>
</dbReference>
<reference evidence="3" key="1">
    <citation type="submission" date="2025-08" db="UniProtKB">
        <authorList>
            <consortium name="RefSeq"/>
        </authorList>
    </citation>
    <scope>IDENTIFICATION</scope>
</reference>
<feature type="region of interest" description="Disordered" evidence="1">
    <location>
        <begin position="140"/>
        <end position="165"/>
    </location>
</feature>
<feature type="non-terminal residue" evidence="3">
    <location>
        <position position="210"/>
    </location>
</feature>
<sequence>MPFTVVVFGDETVDCVPTSWLERKKNKLMCYWPGGKQVKRRIVNQEIPDKNVWLEHEVRIIGKSEYQDYKTACIRAKRAEETSNVDSDEGKRLGKNKKPQRYQSSAYETSGDDSGDDQGVHVSAEYNQLEIIDMPSAPELAASKQNESSLEDTNTPRRDLPRDIGNNAQLALSQTRRRDVSRESLHLDTSTPRLALSRETSWQHVANITL</sequence>
<feature type="compositionally biased region" description="Polar residues" evidence="1">
    <location>
        <begin position="143"/>
        <end position="153"/>
    </location>
</feature>
<feature type="region of interest" description="Disordered" evidence="1">
    <location>
        <begin position="78"/>
        <end position="120"/>
    </location>
</feature>
<name>A0ABM1EXU1_PRICU</name>
<evidence type="ECO:0000313" key="3">
    <source>
        <dbReference type="RefSeq" id="XP_014677012.1"/>
    </source>
</evidence>
<keyword evidence="2" id="KW-1185">Reference proteome</keyword>
<gene>
    <name evidence="3" type="primary">LOC106816884</name>
</gene>
<protein>
    <submittedName>
        <fullName evidence="3">Uncharacterized protein LOC106816884</fullName>
    </submittedName>
</protein>
<proteinExistence type="predicted"/>
<organism evidence="2 3">
    <name type="scientific">Priapulus caudatus</name>
    <name type="common">Priapulid worm</name>
    <dbReference type="NCBI Taxonomy" id="37621"/>
    <lineage>
        <taxon>Eukaryota</taxon>
        <taxon>Metazoa</taxon>
        <taxon>Ecdysozoa</taxon>
        <taxon>Scalidophora</taxon>
        <taxon>Priapulida</taxon>
        <taxon>Priapulimorpha</taxon>
        <taxon>Priapulimorphida</taxon>
        <taxon>Priapulidae</taxon>
        <taxon>Priapulus</taxon>
    </lineage>
</organism>
<dbReference type="RefSeq" id="XP_014677012.1">
    <property type="nucleotide sequence ID" value="XM_014821526.1"/>
</dbReference>
<evidence type="ECO:0000256" key="1">
    <source>
        <dbReference type="SAM" id="MobiDB-lite"/>
    </source>
</evidence>
<dbReference type="GeneID" id="106816884"/>
<accession>A0ABM1EXU1</accession>
<evidence type="ECO:0000313" key="2">
    <source>
        <dbReference type="Proteomes" id="UP000695022"/>
    </source>
</evidence>